<evidence type="ECO:0000313" key="1">
    <source>
        <dbReference type="EMBL" id="GCB30627.1"/>
    </source>
</evidence>
<evidence type="ECO:0000313" key="2">
    <source>
        <dbReference type="Proteomes" id="UP000287361"/>
    </source>
</evidence>
<protein>
    <recommendedName>
        <fullName evidence="3">Phage protein</fullName>
    </recommendedName>
</protein>
<dbReference type="AlphaFoldDB" id="A0A401LGK2"/>
<accession>A0A401LGK2</accession>
<organism evidence="1 2">
    <name type="scientific">Anaerotignum faecicola</name>
    <dbReference type="NCBI Taxonomy" id="2358141"/>
    <lineage>
        <taxon>Bacteria</taxon>
        <taxon>Bacillati</taxon>
        <taxon>Bacillota</taxon>
        <taxon>Clostridia</taxon>
        <taxon>Lachnospirales</taxon>
        <taxon>Anaerotignaceae</taxon>
        <taxon>Anaerotignum</taxon>
    </lineage>
</organism>
<sequence length="153" mass="17552">MTEEIRRAVIQAIAARFQLPVYGQRVPQGAKKPCFTVELKETEQKRLLGRRAARKAVFEVTYYCGEEKAAAAERAEALDGLYETLCIIGREERFAASGMQEERTETGIRFTAEYEYHVMLTEETTERMERLKYNGKEAVGYEEKGNIQQRAAE</sequence>
<keyword evidence="2" id="KW-1185">Reference proteome</keyword>
<evidence type="ECO:0008006" key="3">
    <source>
        <dbReference type="Google" id="ProtNLM"/>
    </source>
</evidence>
<comment type="caution">
    <text evidence="1">The sequence shown here is derived from an EMBL/GenBank/DDBJ whole genome shotgun (WGS) entry which is preliminary data.</text>
</comment>
<reference evidence="1 2" key="1">
    <citation type="submission" date="2018-10" db="EMBL/GenBank/DDBJ databases">
        <title>Draft Genome Sequence of Anaerotignum sp. KCTC 15736.</title>
        <authorList>
            <person name="Choi S.H."/>
            <person name="Kim J.S."/>
            <person name="Kang S.W."/>
            <person name="Lee J.S."/>
            <person name="Park S.H."/>
        </authorList>
    </citation>
    <scope>NUCLEOTIDE SEQUENCE [LARGE SCALE GENOMIC DNA]</scope>
    <source>
        <strain evidence="1 2">KCTC 15736</strain>
    </source>
</reference>
<gene>
    <name evidence="1" type="ORF">KGMB03357_22880</name>
</gene>
<dbReference type="Pfam" id="PF20765">
    <property type="entry name" value="Phage_tail_terminator_8"/>
    <property type="match status" value="1"/>
</dbReference>
<dbReference type="OrthoDB" id="2063617at2"/>
<dbReference type="Proteomes" id="UP000287361">
    <property type="component" value="Unassembled WGS sequence"/>
</dbReference>
<dbReference type="EMBL" id="BHVZ01000014">
    <property type="protein sequence ID" value="GCB30627.1"/>
    <property type="molecule type" value="Genomic_DNA"/>
</dbReference>
<dbReference type="InterPro" id="IPR049254">
    <property type="entry name" value="Phage_tail_terminator"/>
</dbReference>
<proteinExistence type="predicted"/>
<name>A0A401LGK2_9FIRM</name>